<dbReference type="Gene3D" id="3.50.50.60">
    <property type="entry name" value="FAD/NAD(P)-binding domain"/>
    <property type="match status" value="1"/>
</dbReference>
<dbReference type="Gene3D" id="3.90.700.10">
    <property type="entry name" value="Succinate dehydrogenase/fumarate reductase flavoprotein, catalytic domain"/>
    <property type="match status" value="1"/>
</dbReference>
<feature type="domain" description="FAD-dependent oxidoreductase 2 FAD-binding" evidence="5">
    <location>
        <begin position="1"/>
        <end position="373"/>
    </location>
</feature>
<evidence type="ECO:0000256" key="4">
    <source>
        <dbReference type="PIRSR" id="PIRSR000171-1"/>
    </source>
</evidence>
<keyword evidence="2" id="KW-0285">Flavoprotein</keyword>
<name>A0A840ABY2_9PROT</name>
<sequence>MYAAIEAARHGAGRVLLLDRSLIGRGGATVMAQMTVAASVGPGDTPGFHLADTLAAGRGLCDEALSALLCEEGRDCILEMDAWKVGWARAGNGFAQVQAPGHDRPRCVYVDFLNTGPAVSRTLRAQVQRVGDAIRRVGELAVTDLVVQGGEVTGAVALDVARGGVVTIAAGATIIATGGLTRLYARNSASANMSGDGYALALRAGARLMDMEFVQFFPIGHLAPRLVGMDPIMWDPFRYKLGGRLLNAAGEEFTERWGGGVEAGGYTVTRDLATYAITKEVEAGRGSPHGGAWLSFSHLPAATLRAAFGPVIDKLAANGIDLTRDAVEVSPIAHYHMGGVRVDTRMRTGVPRLLAAGEAVGGANGANRLSGNAITEAFAFGRVAGREAARIAAAGAPRGFDAGSATALLSSSGPARNTAALVARLQAVMARDVGPFRTASGLARAASVLAELRAELGEAPPGAPGAAHDLARLDWLDLR</sequence>
<dbReference type="InterPro" id="IPR027477">
    <property type="entry name" value="Succ_DH/fumarate_Rdtase_cat_sf"/>
</dbReference>
<dbReference type="InterPro" id="IPR036188">
    <property type="entry name" value="FAD/NAD-bd_sf"/>
</dbReference>
<evidence type="ECO:0000256" key="2">
    <source>
        <dbReference type="ARBA" id="ARBA00022630"/>
    </source>
</evidence>
<dbReference type="GO" id="GO:0016491">
    <property type="term" value="F:oxidoreductase activity"/>
    <property type="evidence" value="ECO:0007669"/>
    <property type="project" value="UniProtKB-KW"/>
</dbReference>
<dbReference type="AlphaFoldDB" id="A0A840ABY2"/>
<evidence type="ECO:0000256" key="1">
    <source>
        <dbReference type="ARBA" id="ARBA00001974"/>
    </source>
</evidence>
<keyword evidence="3" id="KW-0560">Oxidoreductase</keyword>
<dbReference type="PIRSF" id="PIRSF000171">
    <property type="entry name" value="SDHA_APRA_LASPO"/>
    <property type="match status" value="1"/>
</dbReference>
<accession>A0A840ABY2</accession>
<organism evidence="6 7">
    <name type="scientific">Roseococcus suduntuyensis</name>
    <dbReference type="NCBI Taxonomy" id="455361"/>
    <lineage>
        <taxon>Bacteria</taxon>
        <taxon>Pseudomonadati</taxon>
        <taxon>Pseudomonadota</taxon>
        <taxon>Alphaproteobacteria</taxon>
        <taxon>Acetobacterales</taxon>
        <taxon>Roseomonadaceae</taxon>
        <taxon>Roseococcus</taxon>
    </lineage>
</organism>
<protein>
    <submittedName>
        <fullName evidence="6">Succinate dehydrogenase/fumarate reductase flavoprotein subunit</fullName>
    </submittedName>
</protein>
<proteinExistence type="predicted"/>
<dbReference type="PANTHER" id="PTHR11632:SF51">
    <property type="entry name" value="SUCCINATE DEHYDROGENASE [UBIQUINONE] FLAVOPROTEIN SUBUNIT, MITOCHONDRIAL"/>
    <property type="match status" value="1"/>
</dbReference>
<comment type="cofactor">
    <cofactor evidence="1">
        <name>FAD</name>
        <dbReference type="ChEBI" id="CHEBI:57692"/>
    </cofactor>
</comment>
<evidence type="ECO:0000313" key="6">
    <source>
        <dbReference type="EMBL" id="MBB3897645.1"/>
    </source>
</evidence>
<evidence type="ECO:0000313" key="7">
    <source>
        <dbReference type="Proteomes" id="UP000553193"/>
    </source>
</evidence>
<dbReference type="PANTHER" id="PTHR11632">
    <property type="entry name" value="SUCCINATE DEHYDROGENASE 2 FLAVOPROTEIN SUBUNIT"/>
    <property type="match status" value="1"/>
</dbReference>
<comment type="caution">
    <text evidence="6">The sequence shown here is derived from an EMBL/GenBank/DDBJ whole genome shotgun (WGS) entry which is preliminary data.</text>
</comment>
<evidence type="ECO:0000256" key="3">
    <source>
        <dbReference type="ARBA" id="ARBA00023002"/>
    </source>
</evidence>
<dbReference type="InterPro" id="IPR037099">
    <property type="entry name" value="Fum_R/Succ_DH_flav-like_C_sf"/>
</dbReference>
<dbReference type="Gene3D" id="1.20.58.100">
    <property type="entry name" value="Fumarate reductase/succinate dehydrogenase flavoprotein-like, C-terminal domain"/>
    <property type="match status" value="1"/>
</dbReference>
<reference evidence="6 7" key="1">
    <citation type="submission" date="2020-08" db="EMBL/GenBank/DDBJ databases">
        <title>Genomic Encyclopedia of Type Strains, Phase IV (KMG-IV): sequencing the most valuable type-strain genomes for metagenomic binning, comparative biology and taxonomic classification.</title>
        <authorList>
            <person name="Goeker M."/>
        </authorList>
    </citation>
    <scope>NUCLEOTIDE SEQUENCE [LARGE SCALE GENOMIC DNA]</scope>
    <source>
        <strain evidence="6 7">DSM 19979</strain>
    </source>
</reference>
<evidence type="ECO:0000259" key="5">
    <source>
        <dbReference type="Pfam" id="PF00890"/>
    </source>
</evidence>
<gene>
    <name evidence="6" type="ORF">GGQ83_001071</name>
</gene>
<dbReference type="Pfam" id="PF00890">
    <property type="entry name" value="FAD_binding_2"/>
    <property type="match status" value="1"/>
</dbReference>
<dbReference type="EMBL" id="JACIDJ010000001">
    <property type="protein sequence ID" value="MBB3897645.1"/>
    <property type="molecule type" value="Genomic_DNA"/>
</dbReference>
<keyword evidence="7" id="KW-1185">Reference proteome</keyword>
<dbReference type="SUPFAM" id="SSF51905">
    <property type="entry name" value="FAD/NAD(P)-binding domain"/>
    <property type="match status" value="1"/>
</dbReference>
<dbReference type="SUPFAM" id="SSF56425">
    <property type="entry name" value="Succinate dehydrogenase/fumarate reductase flavoprotein, catalytic domain"/>
    <property type="match status" value="1"/>
</dbReference>
<dbReference type="SUPFAM" id="SSF46977">
    <property type="entry name" value="Succinate dehydrogenase/fumarate reductase flavoprotein C-terminal domain"/>
    <property type="match status" value="1"/>
</dbReference>
<feature type="active site" description="Proton acceptor" evidence="4">
    <location>
        <position position="270"/>
    </location>
</feature>
<dbReference type="Proteomes" id="UP000553193">
    <property type="component" value="Unassembled WGS sequence"/>
</dbReference>
<dbReference type="InterPro" id="IPR003953">
    <property type="entry name" value="FAD-dep_OxRdtase_2_FAD-bd"/>
</dbReference>
<dbReference type="InterPro" id="IPR030664">
    <property type="entry name" value="SdhA/FrdA/AprA"/>
</dbReference>